<evidence type="ECO:0000313" key="1">
    <source>
        <dbReference type="EMBL" id="RAI75704.1"/>
    </source>
</evidence>
<proteinExistence type="predicted"/>
<dbReference type="AlphaFoldDB" id="A0A327NPH8"/>
<name>A0A327NPH8_9BACT</name>
<dbReference type="Proteomes" id="UP000249016">
    <property type="component" value="Unassembled WGS sequence"/>
</dbReference>
<organism evidence="1 2">
    <name type="scientific">Spirosoma telluris</name>
    <dbReference type="NCBI Taxonomy" id="2183553"/>
    <lineage>
        <taxon>Bacteria</taxon>
        <taxon>Pseudomonadati</taxon>
        <taxon>Bacteroidota</taxon>
        <taxon>Cytophagia</taxon>
        <taxon>Cytophagales</taxon>
        <taxon>Cytophagaceae</taxon>
        <taxon>Spirosoma</taxon>
    </lineage>
</organism>
<reference evidence="1 2" key="1">
    <citation type="submission" date="2018-06" db="EMBL/GenBank/DDBJ databases">
        <title>Spirosoma sp. HMF3257 Genome sequencing and assembly.</title>
        <authorList>
            <person name="Kang H."/>
            <person name="Cha I."/>
            <person name="Kim H."/>
            <person name="Kang J."/>
            <person name="Joh K."/>
        </authorList>
    </citation>
    <scope>NUCLEOTIDE SEQUENCE [LARGE SCALE GENOMIC DNA]</scope>
    <source>
        <strain evidence="1 2">HMF3257</strain>
    </source>
</reference>
<dbReference type="EMBL" id="QLII01000001">
    <property type="protein sequence ID" value="RAI75704.1"/>
    <property type="molecule type" value="Genomic_DNA"/>
</dbReference>
<gene>
    <name evidence="1" type="ORF">HMF3257_18905</name>
</gene>
<keyword evidence="2" id="KW-1185">Reference proteome</keyword>
<evidence type="ECO:0000313" key="2">
    <source>
        <dbReference type="Proteomes" id="UP000249016"/>
    </source>
</evidence>
<protein>
    <recommendedName>
        <fullName evidence="3">SD-repeat containing protein B domain-containing protein</fullName>
    </recommendedName>
</protein>
<comment type="caution">
    <text evidence="1">The sequence shown here is derived from an EMBL/GenBank/DDBJ whole genome shotgun (WGS) entry which is preliminary data.</text>
</comment>
<dbReference type="InterPro" id="IPR013783">
    <property type="entry name" value="Ig-like_fold"/>
</dbReference>
<evidence type="ECO:0008006" key="3">
    <source>
        <dbReference type="Google" id="ProtNLM"/>
    </source>
</evidence>
<dbReference type="Gene3D" id="2.60.40.10">
    <property type="entry name" value="Immunoglobulins"/>
    <property type="match status" value="1"/>
</dbReference>
<accession>A0A327NPH8</accession>
<dbReference type="SUPFAM" id="SSF63829">
    <property type="entry name" value="Calcium-dependent phosphotriesterase"/>
    <property type="match status" value="1"/>
</dbReference>
<sequence length="569" mass="59993">MPTFIAQRTNWLVPLIVLFVISSLPVLGQTITGTVYRDFNSDGKYTSIPSSGTYVYGEPGVSGVIVKAYNASGVASASATTNAGGSYTLTVGSSSQFRIEFTSLLTGDYESFRGTGSATSVQFVNGGTSNVNLGVNYPVDYCQLDPLVIVPCYVNGNSTGTGSGTAVAANRDVLISLPYSSTGDSPTENPIALNSQLGTVYGVAYQREAKYIFTSAFLKRHSGLGPGGAGAIYLTKSSGTTYTHSVFATLPTAITAVTAAGSTTVASNTTRGLSTSAASANYDPLIFDQVGKAGLGDMELSDDGTELFVVNLGDRKLYRIPIVNPTSATPTPGTITSYTIPTPTQTSGSQFRPFGLKYYRDRVYVGGVTTNEAVSTTVSFGVGSTSNTPLITRDTTGMKAVVYEFNPANGSFTTVLTFPLTYKKGASDNDQTGSSRADRWFPWVSVQPSYPNPTAGQLPNRYARNDLANASHPQPWLTDIEIDVDGSMIIALRDRFGEQYGNQNYGTDAPSTQLYRAIAPGDILRAGKCSPNVNQWTIESNAKLCNGVATLGAGTNQGIGGENIIMPML</sequence>
<dbReference type="OrthoDB" id="3169091at2"/>